<protein>
    <submittedName>
        <fullName evidence="2">Methyltransferase</fullName>
    </submittedName>
</protein>
<name>W4VNN6_9BACI</name>
<dbReference type="GO" id="GO:0008757">
    <property type="term" value="F:S-adenosylmethionine-dependent methyltransferase activity"/>
    <property type="evidence" value="ECO:0007669"/>
    <property type="project" value="InterPro"/>
</dbReference>
<dbReference type="GO" id="GO:0032259">
    <property type="term" value="P:methylation"/>
    <property type="evidence" value="ECO:0007669"/>
    <property type="project" value="UniProtKB-KW"/>
</dbReference>
<gene>
    <name evidence="2" type="ORF">JCM21714_4021</name>
</gene>
<dbReference type="CDD" id="cd02440">
    <property type="entry name" value="AdoMet_MTases"/>
    <property type="match status" value="1"/>
</dbReference>
<dbReference type="Gene3D" id="3.40.50.150">
    <property type="entry name" value="Vaccinia Virus protein VP39"/>
    <property type="match status" value="1"/>
</dbReference>
<organism evidence="2 3">
    <name type="scientific">Gracilibacillus boraciitolerans JCM 21714</name>
    <dbReference type="NCBI Taxonomy" id="1298598"/>
    <lineage>
        <taxon>Bacteria</taxon>
        <taxon>Bacillati</taxon>
        <taxon>Bacillota</taxon>
        <taxon>Bacilli</taxon>
        <taxon>Bacillales</taxon>
        <taxon>Bacillaceae</taxon>
        <taxon>Gracilibacillus</taxon>
    </lineage>
</organism>
<dbReference type="AlphaFoldDB" id="W4VNN6"/>
<dbReference type="InterPro" id="IPR029063">
    <property type="entry name" value="SAM-dependent_MTases_sf"/>
</dbReference>
<dbReference type="InterPro" id="IPR013216">
    <property type="entry name" value="Methyltransf_11"/>
</dbReference>
<dbReference type="PANTHER" id="PTHR43861:SF1">
    <property type="entry name" value="TRANS-ACONITATE 2-METHYLTRANSFERASE"/>
    <property type="match status" value="1"/>
</dbReference>
<comment type="caution">
    <text evidence="2">The sequence shown here is derived from an EMBL/GenBank/DDBJ whole genome shotgun (WGS) entry which is preliminary data.</text>
</comment>
<keyword evidence="2" id="KW-0489">Methyltransferase</keyword>
<sequence>MKQNKYDDPHFFSAYENMPRSAKGGLEAAGEWYALKEMLPDLEDKHVLDLGCGFGWHCRYVRENGAASVTGVDISNKMLEKANRMTEDNAITYIKLPIEEIDFEVEQFDLVFSSLAFHYIQNFDSLCEKVYKYLAPKGGNFVFSVEHPIFTARSEQDWYYDMEENPLHWPLDHYHSEGGSGIPHF</sequence>
<evidence type="ECO:0000313" key="2">
    <source>
        <dbReference type="EMBL" id="GAE94827.1"/>
    </source>
</evidence>
<evidence type="ECO:0000259" key="1">
    <source>
        <dbReference type="Pfam" id="PF08241"/>
    </source>
</evidence>
<dbReference type="eggNOG" id="COG0500">
    <property type="taxonomic scope" value="Bacteria"/>
</dbReference>
<accession>W4VNN6</accession>
<dbReference type="Proteomes" id="UP000019102">
    <property type="component" value="Unassembled WGS sequence"/>
</dbReference>
<evidence type="ECO:0000313" key="3">
    <source>
        <dbReference type="Proteomes" id="UP000019102"/>
    </source>
</evidence>
<dbReference type="PANTHER" id="PTHR43861">
    <property type="entry name" value="TRANS-ACONITATE 2-METHYLTRANSFERASE-RELATED"/>
    <property type="match status" value="1"/>
</dbReference>
<feature type="domain" description="Methyltransferase type 11" evidence="1">
    <location>
        <begin position="48"/>
        <end position="138"/>
    </location>
</feature>
<dbReference type="EMBL" id="BAVS01000032">
    <property type="protein sequence ID" value="GAE94827.1"/>
    <property type="molecule type" value="Genomic_DNA"/>
</dbReference>
<dbReference type="Pfam" id="PF08241">
    <property type="entry name" value="Methyltransf_11"/>
    <property type="match status" value="1"/>
</dbReference>
<dbReference type="STRING" id="1298598.JCM21714_4021"/>
<keyword evidence="2" id="KW-0808">Transferase</keyword>
<proteinExistence type="predicted"/>
<dbReference type="SUPFAM" id="SSF53335">
    <property type="entry name" value="S-adenosyl-L-methionine-dependent methyltransferases"/>
    <property type="match status" value="1"/>
</dbReference>
<reference evidence="2 3" key="1">
    <citation type="journal article" date="2014" name="Genome Announc.">
        <title>Draft Genome Sequence of the Boron-Tolerant and Moderately Halotolerant Bacterium Gracilibacillus boraciitolerans JCM 21714T.</title>
        <authorList>
            <person name="Ahmed I."/>
            <person name="Oshima K."/>
            <person name="Suda W."/>
            <person name="Kitamura K."/>
            <person name="Iida T."/>
            <person name="Ohmori Y."/>
            <person name="Fujiwara T."/>
            <person name="Hattori M."/>
            <person name="Ohkuma M."/>
        </authorList>
    </citation>
    <scope>NUCLEOTIDE SEQUENCE [LARGE SCALE GENOMIC DNA]</scope>
    <source>
        <strain evidence="2 3">JCM 21714</strain>
    </source>
</reference>
<keyword evidence="3" id="KW-1185">Reference proteome</keyword>